<dbReference type="Gene3D" id="3.20.20.80">
    <property type="entry name" value="Glycosidases"/>
    <property type="match status" value="1"/>
</dbReference>
<organism evidence="8 9">
    <name type="scientific">Agromyces bauzanensis</name>
    <dbReference type="NCBI Taxonomy" id="1308924"/>
    <lineage>
        <taxon>Bacteria</taxon>
        <taxon>Bacillati</taxon>
        <taxon>Actinomycetota</taxon>
        <taxon>Actinomycetes</taxon>
        <taxon>Micrococcales</taxon>
        <taxon>Microbacteriaceae</taxon>
        <taxon>Agromyces</taxon>
    </lineage>
</organism>
<dbReference type="Pfam" id="PF22666">
    <property type="entry name" value="Glyco_hydro_2_N2"/>
    <property type="match status" value="1"/>
</dbReference>
<evidence type="ECO:0000259" key="7">
    <source>
        <dbReference type="Pfam" id="PF22666"/>
    </source>
</evidence>
<dbReference type="InterPro" id="IPR050887">
    <property type="entry name" value="Beta-mannosidase_GH2"/>
</dbReference>
<dbReference type="GO" id="GO:0006516">
    <property type="term" value="P:glycoprotein catabolic process"/>
    <property type="evidence" value="ECO:0007669"/>
    <property type="project" value="TreeGrafter"/>
</dbReference>
<dbReference type="InterPro" id="IPR054593">
    <property type="entry name" value="Beta-mannosidase-like_N2"/>
</dbReference>
<comment type="similarity">
    <text evidence="2">Belongs to the glycosyl hydrolase 2 family.</text>
</comment>
<keyword evidence="5" id="KW-0326">Glycosidase</keyword>
<gene>
    <name evidence="8" type="ORF">GCM10011372_21880</name>
</gene>
<dbReference type="GO" id="GO:0004567">
    <property type="term" value="F:beta-mannosidase activity"/>
    <property type="evidence" value="ECO:0007669"/>
    <property type="project" value="UniProtKB-EC"/>
</dbReference>
<dbReference type="SUPFAM" id="SSF49303">
    <property type="entry name" value="beta-Galactosidase/glucuronidase domain"/>
    <property type="match status" value="1"/>
</dbReference>
<dbReference type="InterPro" id="IPR036156">
    <property type="entry name" value="Beta-gal/glucu_dom_sf"/>
</dbReference>
<dbReference type="PANTHER" id="PTHR43730">
    <property type="entry name" value="BETA-MANNOSIDASE"/>
    <property type="match status" value="1"/>
</dbReference>
<dbReference type="InterPro" id="IPR006102">
    <property type="entry name" value="Ig-like_GH2"/>
</dbReference>
<reference evidence="8" key="2">
    <citation type="submission" date="2020-09" db="EMBL/GenBank/DDBJ databases">
        <authorList>
            <person name="Sun Q."/>
            <person name="Zhou Y."/>
        </authorList>
    </citation>
    <scope>NUCLEOTIDE SEQUENCE</scope>
    <source>
        <strain evidence="8">CGMCC 1.8984</strain>
    </source>
</reference>
<proteinExistence type="inferred from homology"/>
<dbReference type="InterPro" id="IPR017853">
    <property type="entry name" value="GH"/>
</dbReference>
<feature type="domain" description="Beta-mannosidase-like galactose-binding" evidence="7">
    <location>
        <begin position="39"/>
        <end position="191"/>
    </location>
</feature>
<keyword evidence="4" id="KW-0378">Hydrolase</keyword>
<evidence type="ECO:0000256" key="2">
    <source>
        <dbReference type="ARBA" id="ARBA00007401"/>
    </source>
</evidence>
<dbReference type="AlphaFoldDB" id="A0A917PKY7"/>
<protein>
    <recommendedName>
        <fullName evidence="3">beta-mannosidase</fullName>
        <ecNumber evidence="3">3.2.1.25</ecNumber>
    </recommendedName>
</protein>
<dbReference type="SUPFAM" id="SSF49785">
    <property type="entry name" value="Galactose-binding domain-like"/>
    <property type="match status" value="1"/>
</dbReference>
<evidence type="ECO:0000313" key="8">
    <source>
        <dbReference type="EMBL" id="GGJ83201.1"/>
    </source>
</evidence>
<reference evidence="8" key="1">
    <citation type="journal article" date="2014" name="Int. J. Syst. Evol. Microbiol.">
        <title>Complete genome sequence of Corynebacterium casei LMG S-19264T (=DSM 44701T), isolated from a smear-ripened cheese.</title>
        <authorList>
            <consortium name="US DOE Joint Genome Institute (JGI-PGF)"/>
            <person name="Walter F."/>
            <person name="Albersmeier A."/>
            <person name="Kalinowski J."/>
            <person name="Ruckert C."/>
        </authorList>
    </citation>
    <scope>NUCLEOTIDE SEQUENCE</scope>
    <source>
        <strain evidence="8">CGMCC 1.8984</strain>
    </source>
</reference>
<accession>A0A917PKY7</accession>
<evidence type="ECO:0000259" key="6">
    <source>
        <dbReference type="Pfam" id="PF00703"/>
    </source>
</evidence>
<feature type="domain" description="Glycoside hydrolase family 2 immunoglobulin-like beta-sandwich" evidence="6">
    <location>
        <begin position="245"/>
        <end position="295"/>
    </location>
</feature>
<dbReference type="Gene3D" id="2.60.120.260">
    <property type="entry name" value="Galactose-binding domain-like"/>
    <property type="match status" value="1"/>
</dbReference>
<dbReference type="InterPro" id="IPR013783">
    <property type="entry name" value="Ig-like_fold"/>
</dbReference>
<evidence type="ECO:0000256" key="4">
    <source>
        <dbReference type="ARBA" id="ARBA00022801"/>
    </source>
</evidence>
<evidence type="ECO:0000256" key="5">
    <source>
        <dbReference type="ARBA" id="ARBA00023295"/>
    </source>
</evidence>
<dbReference type="Pfam" id="PF00703">
    <property type="entry name" value="Glyco_hydro_2"/>
    <property type="match status" value="1"/>
</dbReference>
<dbReference type="FunFam" id="3.20.20.80:FF:000050">
    <property type="entry name" value="Beta-mannosidase B"/>
    <property type="match status" value="1"/>
</dbReference>
<comment type="catalytic activity">
    <reaction evidence="1">
        <text>Hydrolysis of terminal, non-reducing beta-D-mannose residues in beta-D-mannosides.</text>
        <dbReference type="EC" id="3.2.1.25"/>
    </reaction>
</comment>
<dbReference type="Proteomes" id="UP000636956">
    <property type="component" value="Unassembled WGS sequence"/>
</dbReference>
<dbReference type="PANTHER" id="PTHR43730:SF1">
    <property type="entry name" value="BETA-MANNOSIDASE"/>
    <property type="match status" value="1"/>
</dbReference>
<evidence type="ECO:0000256" key="1">
    <source>
        <dbReference type="ARBA" id="ARBA00000829"/>
    </source>
</evidence>
<keyword evidence="9" id="KW-1185">Reference proteome</keyword>
<evidence type="ECO:0000313" key="9">
    <source>
        <dbReference type="Proteomes" id="UP000636956"/>
    </source>
</evidence>
<sequence length="822" mass="91437">MVPLHDVASARRIPLREGWALELARSEDAVSEDVAQALPIPATVPGTVHTDLLAAGLIPDPYLDDREDAVAWIGRADWRYRLEFVHEPHDGEEAVLCFDGLDTICRIELDGVLVAETSNMHRRYRFPVDLRPGRHALVVTFSSALRHAVTEAERLGDLPRQYRHPYNFIRKSASHFGWDWGPTLVTAGIWRDARIELSSRGRIGDVRVLTALDAGDGIVEVFAAVHEPHPGSELRVRAGDAEVRVPAGQPARLRVAKPQRWWPRGFGEPALHDLAVTLEADGDVIDSWESRIGFRDVRLDTSADEEGSAFRIMVNDTPIPVRGVNWIPDDCFPPRVTSERLRTRLGQALDAGVNLVRVWGGGCYESDEFYRLCDEAGLLVQQDFLFACAAYPESEPLRSEVESEARDNVARLSRHPSLVLWNGNNENFWGEQDWGWRPAIGGRPWGAGYYLDILPRVVAAVDPTRPYWAGSPYSGTPEIHPNDPDHGTMHIWDVWNRLDYPAYRGHRPRFAAEFGWQAPPAWSTLERAVSSRPLGPDSPLLRSHQKAEDGHAKLARAITDHFPAAHDGDDWHFAGQLVQARAIAFGIEHFRALRPRNWGTILWQLNDCWPVISWAVVDGDGRLKPAWYALRAAYATRLVTIQPGGSGPVVHLVNDDPVDWVAALEVRRIGLDGGDRTSERWDVTVPALGALALPLPATLAHPDDPRTEVLVATTAEGRGVWFWAADAELALDPDPLETRTRRDGGDVVLDISARSVARDVCVLADRIDPAAEADAGVVTLLPGEQMQLRVRGIPPGRDTELTRRPVLRHAAELVPEHARELR</sequence>
<dbReference type="SUPFAM" id="SSF51445">
    <property type="entry name" value="(Trans)glycosidases"/>
    <property type="match status" value="1"/>
</dbReference>
<dbReference type="EC" id="3.2.1.25" evidence="3"/>
<name>A0A917PKY7_9MICO</name>
<dbReference type="GO" id="GO:0005975">
    <property type="term" value="P:carbohydrate metabolic process"/>
    <property type="evidence" value="ECO:0007669"/>
    <property type="project" value="InterPro"/>
</dbReference>
<dbReference type="InterPro" id="IPR008979">
    <property type="entry name" value="Galactose-bd-like_sf"/>
</dbReference>
<dbReference type="Gene3D" id="2.60.40.10">
    <property type="entry name" value="Immunoglobulins"/>
    <property type="match status" value="1"/>
</dbReference>
<evidence type="ECO:0000256" key="3">
    <source>
        <dbReference type="ARBA" id="ARBA00012754"/>
    </source>
</evidence>
<comment type="caution">
    <text evidence="8">The sequence shown here is derived from an EMBL/GenBank/DDBJ whole genome shotgun (WGS) entry which is preliminary data.</text>
</comment>
<dbReference type="EMBL" id="BMMD01000012">
    <property type="protein sequence ID" value="GGJ83201.1"/>
    <property type="molecule type" value="Genomic_DNA"/>
</dbReference>